<dbReference type="Proteomes" id="UP000034037">
    <property type="component" value="Chromosome"/>
</dbReference>
<sequence length="69" mass="7506">MNKTANRSKWLTVANAALHMDCSTKTIRRLIATGDLQATYLTPRAMRVSVESLDALIKANSTNQWGGAA</sequence>
<dbReference type="RefSeq" id="WP_003863501.1">
    <property type="nucleotide sequence ID" value="NZ_CP011309.1"/>
</dbReference>
<dbReference type="InterPro" id="IPR041657">
    <property type="entry name" value="HTH_17"/>
</dbReference>
<dbReference type="PATRIC" id="fig|92706.3.peg.889"/>
<gene>
    <name evidence="2" type="ORF">YH66_04295</name>
</gene>
<dbReference type="HOGENOM" id="CLU_191453_3_0_11"/>
<accession>A0A0F6Z4R7</accession>
<organism evidence="2 3">
    <name type="scientific">[Brevibacterium] flavum</name>
    <dbReference type="NCBI Taxonomy" id="92706"/>
    <lineage>
        <taxon>Bacteria</taxon>
        <taxon>Bacillati</taxon>
        <taxon>Actinomycetota</taxon>
        <taxon>Actinomycetes</taxon>
        <taxon>Mycobacteriales</taxon>
        <taxon>Corynebacteriaceae</taxon>
        <taxon>Corynebacterium</taxon>
    </lineage>
</organism>
<keyword evidence="3" id="KW-1185">Reference proteome</keyword>
<dbReference type="AlphaFoldDB" id="A0A0F6Z4R7"/>
<name>A0A0F6Z4R7_9CORY</name>
<reference evidence="2 3" key="1">
    <citation type="submission" date="2015-04" db="EMBL/GenBank/DDBJ databases">
        <title>Complete Genome Sequence of Brevibacterium flavum ATCC 15168.</title>
        <authorList>
            <person name="Ahn J."/>
            <person name="Park G."/>
            <person name="Jeon W."/>
            <person name="Jang Y."/>
            <person name="Jang M."/>
            <person name="Lee H."/>
            <person name="Lee H."/>
        </authorList>
    </citation>
    <scope>NUCLEOTIDE SEQUENCE [LARGE SCALE GENOMIC DNA]</scope>
    <source>
        <strain evidence="2 3">ATCC 15168</strain>
    </source>
</reference>
<feature type="domain" description="Helix-turn-helix" evidence="1">
    <location>
        <begin position="10"/>
        <end position="60"/>
    </location>
</feature>
<evidence type="ECO:0000313" key="3">
    <source>
        <dbReference type="Proteomes" id="UP000034037"/>
    </source>
</evidence>
<dbReference type="Pfam" id="PF12728">
    <property type="entry name" value="HTH_17"/>
    <property type="match status" value="1"/>
</dbReference>
<dbReference type="EMBL" id="CP011309">
    <property type="protein sequence ID" value="AKF26831.1"/>
    <property type="molecule type" value="Genomic_DNA"/>
</dbReference>
<proteinExistence type="predicted"/>
<evidence type="ECO:0000313" key="2">
    <source>
        <dbReference type="EMBL" id="AKF26831.1"/>
    </source>
</evidence>
<protein>
    <recommendedName>
        <fullName evidence="1">Helix-turn-helix domain-containing protein</fullName>
    </recommendedName>
</protein>
<evidence type="ECO:0000259" key="1">
    <source>
        <dbReference type="Pfam" id="PF12728"/>
    </source>
</evidence>